<dbReference type="SUPFAM" id="SSF46785">
    <property type="entry name" value="Winged helix' DNA-binding domain"/>
    <property type="match status" value="1"/>
</dbReference>
<evidence type="ECO:0000256" key="4">
    <source>
        <dbReference type="ARBA" id="ARBA00023163"/>
    </source>
</evidence>
<keyword evidence="3 6" id="KW-0238">DNA-binding</keyword>
<dbReference type="PANTHER" id="PTHR30126">
    <property type="entry name" value="HTH-TYPE TRANSCRIPTIONAL REGULATOR"/>
    <property type="match status" value="1"/>
</dbReference>
<gene>
    <name evidence="6" type="ORF">SAMN02745172_00085</name>
</gene>
<keyword evidence="4" id="KW-0804">Transcription</keyword>
<dbReference type="PROSITE" id="PS50931">
    <property type="entry name" value="HTH_LYSR"/>
    <property type="match status" value="1"/>
</dbReference>
<dbReference type="STRING" id="1123029.SAMN02745172_00085"/>
<sequence>MDIDQLRTFDRIVRDGSFTKAAARLAVTQATVSMRIRALEDALGGLLFERGRKVRLTERGATFLPYARRILSTVLEGTDAIRGAERGRIALATLRSLVRPLVSPVLVSFMAGHPMAEVVLSEGNHGDVAERVHDRTVDLAIMGWPNLDPLLDELHPLAVFRERVVMTVAADVAARLPVTPTIEDVFAVVPHFLTLGWWQVLPDAVAGLRLRAPAASTMPGDAGLALIRAGTAVGYMPHTWIGADVAAGRLVAIEPVDGPSVSRDSALVAARGSVADAPLTLELARRLVARGAAEGMLHRADPALSDATQGV</sequence>
<dbReference type="PRINTS" id="PR00039">
    <property type="entry name" value="HTHLYSR"/>
</dbReference>
<keyword evidence="7" id="KW-1185">Reference proteome</keyword>
<evidence type="ECO:0000256" key="1">
    <source>
        <dbReference type="ARBA" id="ARBA00009437"/>
    </source>
</evidence>
<dbReference type="GO" id="GO:0000976">
    <property type="term" value="F:transcription cis-regulatory region binding"/>
    <property type="evidence" value="ECO:0007669"/>
    <property type="project" value="TreeGrafter"/>
</dbReference>
<reference evidence="6 7" key="1">
    <citation type="submission" date="2016-12" db="EMBL/GenBank/DDBJ databases">
        <authorList>
            <person name="Song W.-J."/>
            <person name="Kurnit D.M."/>
        </authorList>
    </citation>
    <scope>NUCLEOTIDE SEQUENCE [LARGE SCALE GENOMIC DNA]</scope>
    <source>
        <strain evidence="6 7">DSM 19599</strain>
    </source>
</reference>
<dbReference type="PANTHER" id="PTHR30126:SF40">
    <property type="entry name" value="HTH-TYPE TRANSCRIPTIONAL REGULATOR GLTR"/>
    <property type="match status" value="1"/>
</dbReference>
<evidence type="ECO:0000313" key="6">
    <source>
        <dbReference type="EMBL" id="SHO59844.1"/>
    </source>
</evidence>
<dbReference type="Pfam" id="PF00126">
    <property type="entry name" value="HTH_1"/>
    <property type="match status" value="1"/>
</dbReference>
<name>A0A1M7Z4S5_9HYPH</name>
<dbReference type="CDD" id="cd05466">
    <property type="entry name" value="PBP2_LTTR_substrate"/>
    <property type="match status" value="1"/>
</dbReference>
<dbReference type="GO" id="GO:0003700">
    <property type="term" value="F:DNA-binding transcription factor activity"/>
    <property type="evidence" value="ECO:0007669"/>
    <property type="project" value="InterPro"/>
</dbReference>
<dbReference type="InterPro" id="IPR036388">
    <property type="entry name" value="WH-like_DNA-bd_sf"/>
</dbReference>
<dbReference type="Gene3D" id="1.10.10.10">
    <property type="entry name" value="Winged helix-like DNA-binding domain superfamily/Winged helix DNA-binding domain"/>
    <property type="match status" value="1"/>
</dbReference>
<dbReference type="Proteomes" id="UP000186406">
    <property type="component" value="Unassembled WGS sequence"/>
</dbReference>
<dbReference type="OrthoDB" id="3252676at2"/>
<organism evidence="6 7">
    <name type="scientific">Pseudoxanthobacter soli DSM 19599</name>
    <dbReference type="NCBI Taxonomy" id="1123029"/>
    <lineage>
        <taxon>Bacteria</taxon>
        <taxon>Pseudomonadati</taxon>
        <taxon>Pseudomonadota</taxon>
        <taxon>Alphaproteobacteria</taxon>
        <taxon>Hyphomicrobiales</taxon>
        <taxon>Segnochrobactraceae</taxon>
        <taxon>Pseudoxanthobacter</taxon>
    </lineage>
</organism>
<keyword evidence="2" id="KW-0805">Transcription regulation</keyword>
<evidence type="ECO:0000259" key="5">
    <source>
        <dbReference type="PROSITE" id="PS50931"/>
    </source>
</evidence>
<feature type="domain" description="HTH lysR-type" evidence="5">
    <location>
        <begin position="1"/>
        <end position="57"/>
    </location>
</feature>
<accession>A0A1M7Z4S5</accession>
<proteinExistence type="inferred from homology"/>
<dbReference type="InterPro" id="IPR036390">
    <property type="entry name" value="WH_DNA-bd_sf"/>
</dbReference>
<evidence type="ECO:0000313" key="7">
    <source>
        <dbReference type="Proteomes" id="UP000186406"/>
    </source>
</evidence>
<dbReference type="SUPFAM" id="SSF53850">
    <property type="entry name" value="Periplasmic binding protein-like II"/>
    <property type="match status" value="1"/>
</dbReference>
<dbReference type="EMBL" id="FRXO01000001">
    <property type="protein sequence ID" value="SHO59844.1"/>
    <property type="molecule type" value="Genomic_DNA"/>
</dbReference>
<comment type="similarity">
    <text evidence="1">Belongs to the LysR transcriptional regulatory family.</text>
</comment>
<dbReference type="RefSeq" id="WP_073625260.1">
    <property type="nucleotide sequence ID" value="NZ_FRXO01000001.1"/>
</dbReference>
<dbReference type="FunFam" id="1.10.10.10:FF:000001">
    <property type="entry name" value="LysR family transcriptional regulator"/>
    <property type="match status" value="1"/>
</dbReference>
<dbReference type="Gene3D" id="3.40.190.10">
    <property type="entry name" value="Periplasmic binding protein-like II"/>
    <property type="match status" value="1"/>
</dbReference>
<evidence type="ECO:0000256" key="2">
    <source>
        <dbReference type="ARBA" id="ARBA00023015"/>
    </source>
</evidence>
<protein>
    <submittedName>
        <fullName evidence="6">DNA-binding transcriptional regulator, LysR family</fullName>
    </submittedName>
</protein>
<dbReference type="AlphaFoldDB" id="A0A1M7Z4S5"/>
<dbReference type="InterPro" id="IPR005119">
    <property type="entry name" value="LysR_subst-bd"/>
</dbReference>
<dbReference type="InterPro" id="IPR000847">
    <property type="entry name" value="LysR_HTH_N"/>
</dbReference>
<dbReference type="Pfam" id="PF03466">
    <property type="entry name" value="LysR_substrate"/>
    <property type="match status" value="1"/>
</dbReference>
<evidence type="ECO:0000256" key="3">
    <source>
        <dbReference type="ARBA" id="ARBA00023125"/>
    </source>
</evidence>